<keyword evidence="4" id="KW-1185">Reference proteome</keyword>
<gene>
    <name evidence="3" type="ORF">CSSPTR1EN2_LOCUS4978</name>
</gene>
<evidence type="ECO:0000259" key="2">
    <source>
        <dbReference type="PROSITE" id="PS50965"/>
    </source>
</evidence>
<dbReference type="PANTHER" id="PTHR35287">
    <property type="entry name" value="SI:ZFOS-911D5.4"/>
    <property type="match status" value="1"/>
</dbReference>
<evidence type="ECO:0000313" key="4">
    <source>
        <dbReference type="Proteomes" id="UP001497512"/>
    </source>
</evidence>
<reference evidence="3" key="1">
    <citation type="submission" date="2024-02" db="EMBL/GenBank/DDBJ databases">
        <authorList>
            <consortium name="ELIXIR-Norway"/>
            <consortium name="Elixir Norway"/>
        </authorList>
    </citation>
    <scope>NUCLEOTIDE SEQUENCE</scope>
</reference>
<dbReference type="PROSITE" id="PS50965">
    <property type="entry name" value="NERD"/>
    <property type="match status" value="1"/>
</dbReference>
<dbReference type="InterPro" id="IPR011528">
    <property type="entry name" value="NERD"/>
</dbReference>
<evidence type="ECO:0000256" key="1">
    <source>
        <dbReference type="SAM" id="MobiDB-lite"/>
    </source>
</evidence>
<sequence length="343" mass="38592">MGVANALEALYRHFKLLLLTLSPSHEFELESDRAGRAAELRVFSLFEGIPGVQVYQCLRIPTGQKGRREIDIVLVTERELFVIEVKNWSGIIELKADGVWSQVRRNGTIQNHRDVVEETKNRANLLKFYIEKRGVTLPPSFVQPKVFLVNPDCRPEQAILMQPEVLSADQCEHFLEQSLGRSSQSGWMKSLLTARKSESALSDSARKQLHYILSSAPTWDRLELEGGKIVVGDFQDFQGPSEDLAALKFVKRSAVSHLTMVHCRGWVRNIIGSVIGRTPNVQITVTERDYRDSNPGKPPRKQQSELPSQVCVRPDSRVLFQPVGSPVPQLYNLNNILALSLSA</sequence>
<dbReference type="Pfam" id="PF08378">
    <property type="entry name" value="NERD"/>
    <property type="match status" value="1"/>
</dbReference>
<dbReference type="EMBL" id="OZ019904">
    <property type="protein sequence ID" value="CAK9199521.1"/>
    <property type="molecule type" value="Genomic_DNA"/>
</dbReference>
<feature type="region of interest" description="Disordered" evidence="1">
    <location>
        <begin position="289"/>
        <end position="308"/>
    </location>
</feature>
<feature type="domain" description="NERD" evidence="2">
    <location>
        <begin position="34"/>
        <end position="149"/>
    </location>
</feature>
<protein>
    <recommendedName>
        <fullName evidence="2">NERD domain-containing protein</fullName>
    </recommendedName>
</protein>
<organism evidence="3 4">
    <name type="scientific">Sphagnum troendelagicum</name>
    <dbReference type="NCBI Taxonomy" id="128251"/>
    <lineage>
        <taxon>Eukaryota</taxon>
        <taxon>Viridiplantae</taxon>
        <taxon>Streptophyta</taxon>
        <taxon>Embryophyta</taxon>
        <taxon>Bryophyta</taxon>
        <taxon>Sphagnophytina</taxon>
        <taxon>Sphagnopsida</taxon>
        <taxon>Sphagnales</taxon>
        <taxon>Sphagnaceae</taxon>
        <taxon>Sphagnum</taxon>
    </lineage>
</organism>
<dbReference type="Proteomes" id="UP001497512">
    <property type="component" value="Chromosome 12"/>
</dbReference>
<name>A0ABP0TLV7_9BRYO</name>
<dbReference type="PANTHER" id="PTHR35287:SF1">
    <property type="entry name" value="SI:ZFOS-911D5.4"/>
    <property type="match status" value="1"/>
</dbReference>
<accession>A0ABP0TLV7</accession>
<evidence type="ECO:0000313" key="3">
    <source>
        <dbReference type="EMBL" id="CAK9199521.1"/>
    </source>
</evidence>
<proteinExistence type="predicted"/>